<dbReference type="Pfam" id="PF17651">
    <property type="entry name" value="Raco_middle"/>
    <property type="match status" value="1"/>
</dbReference>
<dbReference type="InterPro" id="IPR042259">
    <property type="entry name" value="Raco-like_middle_sf"/>
</dbReference>
<protein>
    <recommendedName>
        <fullName evidence="4">RACo C-terminal domain-containing protein</fullName>
    </recommendedName>
</protein>
<dbReference type="AlphaFoldDB" id="X0V6P8"/>
<reference evidence="3" key="1">
    <citation type="journal article" date="2014" name="Front. Microbiol.">
        <title>High frequency of phylogenetically diverse reductive dehalogenase-homologous genes in deep subseafloor sedimentary metagenomes.</title>
        <authorList>
            <person name="Kawai M."/>
            <person name="Futagami T."/>
            <person name="Toyoda A."/>
            <person name="Takaki Y."/>
            <person name="Nishi S."/>
            <person name="Hori S."/>
            <person name="Arai W."/>
            <person name="Tsubouchi T."/>
            <person name="Morono Y."/>
            <person name="Uchiyama I."/>
            <person name="Ito T."/>
            <person name="Fujiyama A."/>
            <person name="Inagaki F."/>
            <person name="Takami H."/>
        </authorList>
    </citation>
    <scope>NUCLEOTIDE SEQUENCE</scope>
    <source>
        <strain evidence="3">Expedition CK06-06</strain>
    </source>
</reference>
<dbReference type="InterPro" id="IPR027980">
    <property type="entry name" value="RACo_C"/>
</dbReference>
<dbReference type="InterPro" id="IPR041414">
    <property type="entry name" value="Raco-like_middle"/>
</dbReference>
<dbReference type="Pfam" id="PF14574">
    <property type="entry name" value="RACo_C_ter"/>
    <property type="match status" value="1"/>
</dbReference>
<organism evidence="3">
    <name type="scientific">marine sediment metagenome</name>
    <dbReference type="NCBI Taxonomy" id="412755"/>
    <lineage>
        <taxon>unclassified sequences</taxon>
        <taxon>metagenomes</taxon>
        <taxon>ecological metagenomes</taxon>
    </lineage>
</organism>
<feature type="non-terminal residue" evidence="3">
    <location>
        <position position="1"/>
    </location>
</feature>
<evidence type="ECO:0000259" key="1">
    <source>
        <dbReference type="Pfam" id="PF14574"/>
    </source>
</evidence>
<evidence type="ECO:0008006" key="4">
    <source>
        <dbReference type="Google" id="ProtNLM"/>
    </source>
</evidence>
<dbReference type="PANTHER" id="PTHR42895">
    <property type="entry name" value="IRON-SULFUR CLUSTER-BINDING PROTEIN-RELATED"/>
    <property type="match status" value="1"/>
</dbReference>
<dbReference type="PANTHER" id="PTHR42895:SF2">
    <property type="entry name" value="IRON-SULFUR CLUSTER PROTEIN"/>
    <property type="match status" value="1"/>
</dbReference>
<accession>X0V6P8</accession>
<dbReference type="InterPro" id="IPR052911">
    <property type="entry name" value="Corrinoid_activation_enz"/>
</dbReference>
<feature type="domain" description="RACo C-terminal" evidence="1">
    <location>
        <begin position="117"/>
        <end position="282"/>
    </location>
</feature>
<dbReference type="Gene3D" id="3.30.420.480">
    <property type="entry name" value="Domain of unknown function (DUF4445)"/>
    <property type="match status" value="1"/>
</dbReference>
<sequence length="283" mass="31242">RKENLEILQREIVNILNEIIKEIIQQAGVSINNIYKITIAGNTCMHHLLLGFNPSYIAPSPYIPVIKESLNLKAKDIPRLALEPTANVFMLPNISAFVGADIVAGILAICMWKNEKISLFVDLGTNGEIVLGSKRKMWTCSTAAGPAFEGARISSGMRATEGAIDKVKIDNKSIDYRAIKDGKVRGICGSGLIDLIAELLKLGLIDKSGKLVDREECNSELSEEIKKRIIRGKKGNKFLLVKSKETENEKPIYLTQRDIREVQLAKAAIYAGIKILLKEVNIS</sequence>
<gene>
    <name evidence="3" type="ORF">S01H1_26346</name>
</gene>
<feature type="domain" description="RACo-like middle region" evidence="2">
    <location>
        <begin position="2"/>
        <end position="112"/>
    </location>
</feature>
<proteinExistence type="predicted"/>
<dbReference type="EMBL" id="BARS01015964">
    <property type="protein sequence ID" value="GAF96320.1"/>
    <property type="molecule type" value="Genomic_DNA"/>
</dbReference>
<evidence type="ECO:0000259" key="2">
    <source>
        <dbReference type="Pfam" id="PF17651"/>
    </source>
</evidence>
<name>X0V6P8_9ZZZZ</name>
<evidence type="ECO:0000313" key="3">
    <source>
        <dbReference type="EMBL" id="GAF96320.1"/>
    </source>
</evidence>
<comment type="caution">
    <text evidence="3">The sequence shown here is derived from an EMBL/GenBank/DDBJ whole genome shotgun (WGS) entry which is preliminary data.</text>
</comment>
<feature type="non-terminal residue" evidence="3">
    <location>
        <position position="283"/>
    </location>
</feature>